<organism evidence="7 8">
    <name type="scientific">SAR86 cluster bacterium</name>
    <dbReference type="NCBI Taxonomy" id="2030880"/>
    <lineage>
        <taxon>Bacteria</taxon>
        <taxon>Pseudomonadati</taxon>
        <taxon>Pseudomonadota</taxon>
        <taxon>Gammaproteobacteria</taxon>
        <taxon>SAR86 cluster</taxon>
    </lineage>
</organism>
<dbReference type="Proteomes" id="UP000218327">
    <property type="component" value="Unassembled WGS sequence"/>
</dbReference>
<evidence type="ECO:0000256" key="5">
    <source>
        <dbReference type="ARBA" id="ARBA00023136"/>
    </source>
</evidence>
<keyword evidence="2" id="KW-1003">Cell membrane</keyword>
<evidence type="ECO:0000313" key="8">
    <source>
        <dbReference type="Proteomes" id="UP000218327"/>
    </source>
</evidence>
<dbReference type="AlphaFoldDB" id="A0A2A5B8H5"/>
<protein>
    <submittedName>
        <fullName evidence="7">Uncharacterized protein</fullName>
    </submittedName>
</protein>
<feature type="transmembrane region" description="Helical" evidence="6">
    <location>
        <begin position="206"/>
        <end position="231"/>
    </location>
</feature>
<dbReference type="GO" id="GO:0005886">
    <property type="term" value="C:plasma membrane"/>
    <property type="evidence" value="ECO:0007669"/>
    <property type="project" value="UniProtKB-SubCell"/>
</dbReference>
<evidence type="ECO:0000256" key="3">
    <source>
        <dbReference type="ARBA" id="ARBA00022692"/>
    </source>
</evidence>
<dbReference type="PANTHER" id="PTHR30213">
    <property type="entry name" value="INNER MEMBRANE PROTEIN YHJD"/>
    <property type="match status" value="1"/>
</dbReference>
<dbReference type="Pfam" id="PF03631">
    <property type="entry name" value="Virul_fac_BrkB"/>
    <property type="match status" value="1"/>
</dbReference>
<dbReference type="EMBL" id="NVVJ01000005">
    <property type="protein sequence ID" value="PCJ27792.1"/>
    <property type="molecule type" value="Genomic_DNA"/>
</dbReference>
<evidence type="ECO:0000256" key="1">
    <source>
        <dbReference type="ARBA" id="ARBA00004651"/>
    </source>
</evidence>
<comment type="caution">
    <text evidence="7">The sequence shown here is derived from an EMBL/GenBank/DDBJ whole genome shotgun (WGS) entry which is preliminary data.</text>
</comment>
<keyword evidence="4 6" id="KW-1133">Transmembrane helix</keyword>
<evidence type="ECO:0000256" key="4">
    <source>
        <dbReference type="ARBA" id="ARBA00022989"/>
    </source>
</evidence>
<feature type="transmembrane region" description="Helical" evidence="6">
    <location>
        <begin position="271"/>
        <end position="301"/>
    </location>
</feature>
<feature type="transmembrane region" description="Helical" evidence="6">
    <location>
        <begin position="243"/>
        <end position="265"/>
    </location>
</feature>
<dbReference type="NCBIfam" id="TIGR00765">
    <property type="entry name" value="yihY_not_rbn"/>
    <property type="match status" value="1"/>
</dbReference>
<evidence type="ECO:0000256" key="2">
    <source>
        <dbReference type="ARBA" id="ARBA00022475"/>
    </source>
</evidence>
<dbReference type="InterPro" id="IPR017039">
    <property type="entry name" value="Virul_fac_BrkB"/>
</dbReference>
<reference evidence="8" key="1">
    <citation type="submission" date="2017-08" db="EMBL/GenBank/DDBJ databases">
        <title>A dynamic microbial community with high functional redundancy inhabits the cold, oxic subseafloor aquifer.</title>
        <authorList>
            <person name="Tully B.J."/>
            <person name="Wheat C.G."/>
            <person name="Glazer B.T."/>
            <person name="Huber J.A."/>
        </authorList>
    </citation>
    <scope>NUCLEOTIDE SEQUENCE [LARGE SCALE GENOMIC DNA]</scope>
</reference>
<keyword evidence="3 6" id="KW-0812">Transmembrane</keyword>
<feature type="transmembrane region" description="Helical" evidence="6">
    <location>
        <begin position="168"/>
        <end position="186"/>
    </location>
</feature>
<proteinExistence type="predicted"/>
<evidence type="ECO:0000256" key="6">
    <source>
        <dbReference type="SAM" id="Phobius"/>
    </source>
</evidence>
<feature type="transmembrane region" description="Helical" evidence="6">
    <location>
        <begin position="120"/>
        <end position="139"/>
    </location>
</feature>
<accession>A0A2A5B8H5</accession>
<comment type="subcellular location">
    <subcellularLocation>
        <location evidence="1">Cell membrane</location>
        <topology evidence="1">Multi-pass membrane protein</topology>
    </subcellularLocation>
</comment>
<feature type="transmembrane region" description="Helical" evidence="6">
    <location>
        <begin position="64"/>
        <end position="83"/>
    </location>
</feature>
<name>A0A2A5B8H5_9GAMM</name>
<evidence type="ECO:0000313" key="7">
    <source>
        <dbReference type="EMBL" id="PCJ27792.1"/>
    </source>
</evidence>
<keyword evidence="5 6" id="KW-0472">Membrane</keyword>
<gene>
    <name evidence="7" type="ORF">COA96_02780</name>
</gene>
<sequence>MTMQSSRLQNRFNQIQSAFSRFLWEQNTSTLPFWQRTVIRSCQIVVAVGRDLLQGQLSLRAMSLVFTTVIGFFPLLALTFAVLKGLGVHNALEPTLLALLQPLGERANEFTTDILNYVDAMQVELIGITSVGLLLYIVMGMMRKIESSFNYIWAVKQGRSWSNRISEYLFAVIVSPLLLFMSISITSSVNTSLFEQFLENLTYGSLIIGFVAFLVPVLLMSLAFAFAYSFLPNTKVQFSSAFIGGLVTTIIWKLMGTVFQGIFIAAARESIYLAFATVVAVMFFAYIGWLVALIGSSIAFYHQNPAKARSGREISKFSIVQQEEYGLTVAFVIINRFNEGKNALSENELVETLGYDPLVIEHSLLALEEIGLISKAGDSPVKYLPTKSVNDCTLVEIWRALRLYNTKSRGRANASNDLNKVKEFQSEIDTIIERELGHKKFTDPSNS</sequence>
<dbReference type="PANTHER" id="PTHR30213:SF0">
    <property type="entry name" value="UPF0761 MEMBRANE PROTEIN YIHY"/>
    <property type="match status" value="1"/>
</dbReference>